<accession>A0A423TB06</accession>
<organism evidence="2 3">
    <name type="scientific">Penaeus vannamei</name>
    <name type="common">Whiteleg shrimp</name>
    <name type="synonym">Litopenaeus vannamei</name>
    <dbReference type="NCBI Taxonomy" id="6689"/>
    <lineage>
        <taxon>Eukaryota</taxon>
        <taxon>Metazoa</taxon>
        <taxon>Ecdysozoa</taxon>
        <taxon>Arthropoda</taxon>
        <taxon>Crustacea</taxon>
        <taxon>Multicrustacea</taxon>
        <taxon>Malacostraca</taxon>
        <taxon>Eumalacostraca</taxon>
        <taxon>Eucarida</taxon>
        <taxon>Decapoda</taxon>
        <taxon>Dendrobranchiata</taxon>
        <taxon>Penaeoidea</taxon>
        <taxon>Penaeidae</taxon>
        <taxon>Penaeus</taxon>
    </lineage>
</organism>
<comment type="caution">
    <text evidence="2">The sequence shown here is derived from an EMBL/GenBank/DDBJ whole genome shotgun (WGS) entry which is preliminary data.</text>
</comment>
<keyword evidence="3" id="KW-1185">Reference proteome</keyword>
<dbReference type="EMBL" id="QCYY01002007">
    <property type="protein sequence ID" value="ROT73669.1"/>
    <property type="molecule type" value="Genomic_DNA"/>
</dbReference>
<evidence type="ECO:0000313" key="3">
    <source>
        <dbReference type="Proteomes" id="UP000283509"/>
    </source>
</evidence>
<reference evidence="2 3" key="1">
    <citation type="submission" date="2018-04" db="EMBL/GenBank/DDBJ databases">
        <authorList>
            <person name="Zhang X."/>
            <person name="Yuan J."/>
            <person name="Li F."/>
            <person name="Xiang J."/>
        </authorList>
    </citation>
    <scope>NUCLEOTIDE SEQUENCE [LARGE SCALE GENOMIC DNA]</scope>
    <source>
        <tissue evidence="2">Muscle</tissue>
    </source>
</reference>
<protein>
    <submittedName>
        <fullName evidence="2">Uncharacterized protein</fullName>
    </submittedName>
</protein>
<evidence type="ECO:0000313" key="2">
    <source>
        <dbReference type="EMBL" id="ROT73669.1"/>
    </source>
</evidence>
<feature type="region of interest" description="Disordered" evidence="1">
    <location>
        <begin position="251"/>
        <end position="277"/>
    </location>
</feature>
<sequence>MTRYEIRKGDIASGVLGYKGETRAASDGAVRRDGGMGKRHRCHRLASSAELDDNGDKPGNTSCVLSPIPACTRDFHPRPAHAIPNRQYLTTIWGAAERRRLTNENLMTRTTITMEPPRQHRLNRTEVRRRYVERYVKGETNRGRDASQYYSEIHTKFKSTIFSKADNDISAKKSTTSLPKRTEGQRRGRDAKPIDRSHYKNQLTRKCTKETTCSPDANVFCNFNVFYNAVGHAPGRTRSEVSEGLRDLAVSTQPEIRSTQAPASETPKHKHQAQVSRVGVSLSTYHSSSLEVSLRKTEPLAAVVSQSAAASATTYSWLACGEIQSSSSKTALSARAGPKAEKKIWVQRHRFWDGWAATLAGGSNRPAVEGS</sequence>
<feature type="compositionally biased region" description="Polar residues" evidence="1">
    <location>
        <begin position="251"/>
        <end position="263"/>
    </location>
</feature>
<dbReference type="Proteomes" id="UP000283509">
    <property type="component" value="Unassembled WGS sequence"/>
</dbReference>
<feature type="region of interest" description="Disordered" evidence="1">
    <location>
        <begin position="172"/>
        <end position="197"/>
    </location>
</feature>
<feature type="compositionally biased region" description="Basic and acidic residues" evidence="1">
    <location>
        <begin position="180"/>
        <end position="197"/>
    </location>
</feature>
<reference evidence="2 3" key="2">
    <citation type="submission" date="2019-01" db="EMBL/GenBank/DDBJ databases">
        <title>The decoding of complex shrimp genome reveals the adaptation for benthos swimmer, frequently molting mechanism and breeding impact on genome.</title>
        <authorList>
            <person name="Sun Y."/>
            <person name="Gao Y."/>
            <person name="Yu Y."/>
        </authorList>
    </citation>
    <scope>NUCLEOTIDE SEQUENCE [LARGE SCALE GENOMIC DNA]</scope>
    <source>
        <tissue evidence="2">Muscle</tissue>
    </source>
</reference>
<gene>
    <name evidence="2" type="ORF">C7M84_007878</name>
</gene>
<proteinExistence type="predicted"/>
<dbReference type="AlphaFoldDB" id="A0A423TB06"/>
<name>A0A423TB06_PENVA</name>
<evidence type="ECO:0000256" key="1">
    <source>
        <dbReference type="SAM" id="MobiDB-lite"/>
    </source>
</evidence>